<keyword evidence="3" id="KW-0813">Transport</keyword>
<evidence type="ECO:0000256" key="2">
    <source>
        <dbReference type="ARBA" id="ARBA00009212"/>
    </source>
</evidence>
<dbReference type="PANTHER" id="PTHR34702">
    <property type="entry name" value="NA(+)/H(+) ANTIPORTER SUBUNIT F1"/>
    <property type="match status" value="1"/>
</dbReference>
<dbReference type="AlphaFoldDB" id="A0A023X2N0"/>
<evidence type="ECO:0000256" key="4">
    <source>
        <dbReference type="ARBA" id="ARBA00022475"/>
    </source>
</evidence>
<comment type="subcellular location">
    <subcellularLocation>
        <location evidence="1">Cell membrane</location>
        <topology evidence="1">Multi-pass membrane protein</topology>
    </subcellularLocation>
</comment>
<keyword evidence="11" id="KW-1185">Reference proteome</keyword>
<dbReference type="GO" id="GO:0015385">
    <property type="term" value="F:sodium:proton antiporter activity"/>
    <property type="evidence" value="ECO:0007669"/>
    <property type="project" value="TreeGrafter"/>
</dbReference>
<dbReference type="HOGENOM" id="CLU_125825_1_1_11"/>
<evidence type="ECO:0000256" key="5">
    <source>
        <dbReference type="ARBA" id="ARBA00022692"/>
    </source>
</evidence>
<proteinExistence type="inferred from homology"/>
<dbReference type="InterPro" id="IPR007208">
    <property type="entry name" value="MrpF/PhaF-like"/>
</dbReference>
<name>A0A023X2N0_RUBRA</name>
<reference evidence="9 11" key="1">
    <citation type="submission" date="2014-03" db="EMBL/GenBank/DDBJ databases">
        <title>Complete genome sequence of the Radio-Resistant Rubrobacter radiotolerans RSPS-4.</title>
        <authorList>
            <person name="Egas C.C."/>
            <person name="Barroso C.C."/>
            <person name="Froufe H.J.C."/>
            <person name="Pacheco J.J."/>
            <person name="Albuquerque L.L."/>
            <person name="da Costa M.M.S."/>
        </authorList>
    </citation>
    <scope>NUCLEOTIDE SEQUENCE [LARGE SCALE GENOMIC DNA]</scope>
    <source>
        <strain evidence="9 11">RSPS-4</strain>
    </source>
</reference>
<keyword evidence="7 8" id="KW-0472">Membrane</keyword>
<evidence type="ECO:0000256" key="6">
    <source>
        <dbReference type="ARBA" id="ARBA00022989"/>
    </source>
</evidence>
<reference evidence="10" key="2">
    <citation type="submission" date="2023-11" db="EMBL/GenBank/DDBJ databases">
        <title>MicrobeMod: A computational toolkit for identifying prokaryotic methylation and restriction-modification with nanopore sequencing.</title>
        <authorList>
            <person name="Crits-Christoph A."/>
            <person name="Kang S.C."/>
            <person name="Lee H."/>
            <person name="Ostrov N."/>
        </authorList>
    </citation>
    <scope>NUCLEOTIDE SEQUENCE</scope>
    <source>
        <strain evidence="10">ATCC 51242</strain>
    </source>
</reference>
<gene>
    <name evidence="9" type="ORF">RradSPS_0977</name>
    <name evidence="10" type="ORF">SIL72_06465</name>
</gene>
<sequence>MGEDFIFYIAAAWMTVLFCISVVLVISRRTPADRIQALDVLTLILIALLVLFSDSQSVPYYLDAALVLALLSFIATVAAARYYAGGKIF</sequence>
<protein>
    <submittedName>
        <fullName evidence="10">Monovalent cation/H+ antiporter complex subunit F</fullName>
    </submittedName>
    <submittedName>
        <fullName evidence="9">Multisubunit Na+/H+ antiporter MnhF subunit</fullName>
    </submittedName>
</protein>
<dbReference type="PANTHER" id="PTHR34702:SF1">
    <property type="entry name" value="NA(+)_H(+) ANTIPORTER SUBUNIT F"/>
    <property type="match status" value="1"/>
</dbReference>
<keyword evidence="4" id="KW-1003">Cell membrane</keyword>
<dbReference type="Proteomes" id="UP000025229">
    <property type="component" value="Chromosome"/>
</dbReference>
<comment type="similarity">
    <text evidence="2">Belongs to the CPA3 antiporters (TC 2.A.63) subunit F family.</text>
</comment>
<accession>A0A023X2N0</accession>
<feature type="transmembrane region" description="Helical" evidence="8">
    <location>
        <begin position="6"/>
        <end position="26"/>
    </location>
</feature>
<evidence type="ECO:0000313" key="10">
    <source>
        <dbReference type="EMBL" id="MDX5893668.1"/>
    </source>
</evidence>
<evidence type="ECO:0000256" key="8">
    <source>
        <dbReference type="SAM" id="Phobius"/>
    </source>
</evidence>
<dbReference type="STRING" id="42256.RradSPS_0977"/>
<keyword evidence="6 8" id="KW-1133">Transmembrane helix</keyword>
<organism evidence="9 11">
    <name type="scientific">Rubrobacter radiotolerans</name>
    <name type="common">Arthrobacter radiotolerans</name>
    <dbReference type="NCBI Taxonomy" id="42256"/>
    <lineage>
        <taxon>Bacteria</taxon>
        <taxon>Bacillati</taxon>
        <taxon>Actinomycetota</taxon>
        <taxon>Rubrobacteria</taxon>
        <taxon>Rubrobacterales</taxon>
        <taxon>Rubrobacteraceae</taxon>
        <taxon>Rubrobacter</taxon>
    </lineage>
</organism>
<feature type="transmembrane region" description="Helical" evidence="8">
    <location>
        <begin position="64"/>
        <end position="84"/>
    </location>
</feature>
<dbReference type="EMBL" id="CP007514">
    <property type="protein sequence ID" value="AHY46260.1"/>
    <property type="molecule type" value="Genomic_DNA"/>
</dbReference>
<evidence type="ECO:0000256" key="3">
    <source>
        <dbReference type="ARBA" id="ARBA00022448"/>
    </source>
</evidence>
<dbReference type="KEGG" id="rrd:RradSPS_0977"/>
<dbReference type="EMBL" id="JAWXXX010000001">
    <property type="protein sequence ID" value="MDX5893668.1"/>
    <property type="molecule type" value="Genomic_DNA"/>
</dbReference>
<keyword evidence="5 8" id="KW-0812">Transmembrane</keyword>
<dbReference type="eggNOG" id="COG2212">
    <property type="taxonomic scope" value="Bacteria"/>
</dbReference>
<dbReference type="Proteomes" id="UP001281130">
    <property type="component" value="Unassembled WGS sequence"/>
</dbReference>
<evidence type="ECO:0000313" key="11">
    <source>
        <dbReference type="Proteomes" id="UP000025229"/>
    </source>
</evidence>
<evidence type="ECO:0000256" key="7">
    <source>
        <dbReference type="ARBA" id="ARBA00023136"/>
    </source>
</evidence>
<evidence type="ECO:0000313" key="9">
    <source>
        <dbReference type="EMBL" id="AHY46260.1"/>
    </source>
</evidence>
<dbReference type="GO" id="GO:0005886">
    <property type="term" value="C:plasma membrane"/>
    <property type="evidence" value="ECO:0007669"/>
    <property type="project" value="UniProtKB-SubCell"/>
</dbReference>
<dbReference type="Pfam" id="PF04066">
    <property type="entry name" value="MrpF_PhaF"/>
    <property type="match status" value="1"/>
</dbReference>
<dbReference type="RefSeq" id="WP_232226609.1">
    <property type="nucleotide sequence ID" value="NZ_CP007514.1"/>
</dbReference>
<evidence type="ECO:0000256" key="1">
    <source>
        <dbReference type="ARBA" id="ARBA00004651"/>
    </source>
</evidence>
<feature type="transmembrane region" description="Helical" evidence="8">
    <location>
        <begin position="35"/>
        <end position="52"/>
    </location>
</feature>